<gene>
    <name evidence="10" type="ORF">R9X50_00589500</name>
</gene>
<dbReference type="SUPFAM" id="SSF55811">
    <property type="entry name" value="Nudix"/>
    <property type="match status" value="1"/>
</dbReference>
<dbReference type="PANTHER" id="PTHR13124">
    <property type="entry name" value="39S RIBOSOMAL PROTEIN L46, MITOCHONDRIAL PRECURSOR-RELATED"/>
    <property type="match status" value="1"/>
</dbReference>
<reference evidence="10 11" key="1">
    <citation type="submission" date="2023-11" db="EMBL/GenBank/DDBJ databases">
        <title>An acidophilic fungus is an integral part of prey digestion in a carnivorous sundew plant.</title>
        <authorList>
            <person name="Tsai I.J."/>
        </authorList>
    </citation>
    <scope>NUCLEOTIDE SEQUENCE [LARGE SCALE GENOMIC DNA]</scope>
    <source>
        <strain evidence="10">169a</strain>
    </source>
</reference>
<dbReference type="InterPro" id="IPR033650">
    <property type="entry name" value="Ribosomal_mL46_NUDIX"/>
</dbReference>
<evidence type="ECO:0000256" key="8">
    <source>
        <dbReference type="SAM" id="MobiDB-lite"/>
    </source>
</evidence>
<evidence type="ECO:0000256" key="7">
    <source>
        <dbReference type="ARBA" id="ARBA00035190"/>
    </source>
</evidence>
<dbReference type="GO" id="GO:0003735">
    <property type="term" value="F:structural constituent of ribosome"/>
    <property type="evidence" value="ECO:0007669"/>
    <property type="project" value="InterPro"/>
</dbReference>
<keyword evidence="6" id="KW-0687">Ribonucleoprotein</keyword>
<dbReference type="Proteomes" id="UP001303373">
    <property type="component" value="Chromosome 9"/>
</dbReference>
<comment type="similarity">
    <text evidence="2">Belongs to the mitochondrion-specific ribosomal protein mL46 family.</text>
</comment>
<dbReference type="AlphaFoldDB" id="A0AAQ3R6D0"/>
<sequence>MNAGQNSARRIVASANPFIRDTVCISCRHRLTSSSSRRHAATAAATAQSSAPPSPPPSSTNSTHVPPVTTTNAIQKAYAVLAAPILSRPPLLTRELTSFEKAYYLYQKRLNERLALPFSRYFYYKKGTPGDEIWKRQVKSRKAAAKDIGVYSGYGDEAWNDEVLVGSKLAEPDEIIKALIKDAEGKSVVEDKAEAEEAEEKSQEEVAKEEMNKITIEKPMSRLTEADTTNNTKSLNRKLDRSLYLLIKNKDGRWRFPEDRVYGRENLHQAAERILVQSCGINMNTWLVGNHPVGHYIYNFPPPSKKSALPAGPNGGRLSTVQPNAMVPTSLTAGPKDVEEFGEKLFFMKGRIMAGQVELAKNEFGDQDFAWLSKDEIQQYVTERYWSSVRNVLADR</sequence>
<feature type="compositionally biased region" description="Low complexity" evidence="8">
    <location>
        <begin position="41"/>
        <end position="51"/>
    </location>
</feature>
<protein>
    <recommendedName>
        <fullName evidence="7">Large ribosomal subunit protein mL46</fullName>
    </recommendedName>
</protein>
<keyword evidence="5" id="KW-0496">Mitochondrion</keyword>
<dbReference type="InterPro" id="IPR040008">
    <property type="entry name" value="Ribosomal_mL46"/>
</dbReference>
<evidence type="ECO:0000256" key="1">
    <source>
        <dbReference type="ARBA" id="ARBA00004173"/>
    </source>
</evidence>
<evidence type="ECO:0000313" key="11">
    <source>
        <dbReference type="Proteomes" id="UP001303373"/>
    </source>
</evidence>
<evidence type="ECO:0000313" key="10">
    <source>
        <dbReference type="EMBL" id="WPH03021.1"/>
    </source>
</evidence>
<dbReference type="CDD" id="cd04661">
    <property type="entry name" value="NUDIX_MRP_L46"/>
    <property type="match status" value="1"/>
</dbReference>
<dbReference type="EMBL" id="CP138588">
    <property type="protein sequence ID" value="WPH03021.1"/>
    <property type="molecule type" value="Genomic_DNA"/>
</dbReference>
<comment type="subcellular location">
    <subcellularLocation>
        <location evidence="1">Mitochondrion</location>
    </subcellularLocation>
</comment>
<proteinExistence type="inferred from homology"/>
<dbReference type="Gene3D" id="3.90.79.10">
    <property type="entry name" value="Nucleoside Triphosphate Pyrophosphohydrolase"/>
    <property type="match status" value="1"/>
</dbReference>
<accession>A0AAQ3R6D0</accession>
<evidence type="ECO:0000256" key="5">
    <source>
        <dbReference type="ARBA" id="ARBA00023128"/>
    </source>
</evidence>
<dbReference type="InterPro" id="IPR021757">
    <property type="entry name" value="Ribosomal_mL46_N"/>
</dbReference>
<keyword evidence="3" id="KW-0809">Transit peptide</keyword>
<dbReference type="GO" id="GO:0005762">
    <property type="term" value="C:mitochondrial large ribosomal subunit"/>
    <property type="evidence" value="ECO:0007669"/>
    <property type="project" value="TreeGrafter"/>
</dbReference>
<feature type="region of interest" description="Disordered" evidence="8">
    <location>
        <begin position="36"/>
        <end position="67"/>
    </location>
</feature>
<evidence type="ECO:0000256" key="4">
    <source>
        <dbReference type="ARBA" id="ARBA00022980"/>
    </source>
</evidence>
<evidence type="ECO:0000256" key="3">
    <source>
        <dbReference type="ARBA" id="ARBA00022946"/>
    </source>
</evidence>
<name>A0AAQ3R6D0_9PEZI</name>
<keyword evidence="11" id="KW-1185">Reference proteome</keyword>
<evidence type="ECO:0000256" key="2">
    <source>
        <dbReference type="ARBA" id="ARBA00009070"/>
    </source>
</evidence>
<organism evidence="10 11">
    <name type="scientific">Acrodontium crateriforme</name>
    <dbReference type="NCBI Taxonomy" id="150365"/>
    <lineage>
        <taxon>Eukaryota</taxon>
        <taxon>Fungi</taxon>
        <taxon>Dikarya</taxon>
        <taxon>Ascomycota</taxon>
        <taxon>Pezizomycotina</taxon>
        <taxon>Dothideomycetes</taxon>
        <taxon>Dothideomycetidae</taxon>
        <taxon>Mycosphaerellales</taxon>
        <taxon>Teratosphaeriaceae</taxon>
        <taxon>Acrodontium</taxon>
    </lineage>
</organism>
<dbReference type="InterPro" id="IPR015797">
    <property type="entry name" value="NUDIX_hydrolase-like_dom_sf"/>
</dbReference>
<feature type="compositionally biased region" description="Basic and acidic residues" evidence="8">
    <location>
        <begin position="200"/>
        <end position="220"/>
    </location>
</feature>
<feature type="domain" description="Large ribosomal subunit protein mL46 N-terminal" evidence="9">
    <location>
        <begin position="79"/>
        <end position="227"/>
    </location>
</feature>
<keyword evidence="4" id="KW-0689">Ribosomal protein</keyword>
<feature type="region of interest" description="Disordered" evidence="8">
    <location>
        <begin position="194"/>
        <end position="229"/>
    </location>
</feature>
<dbReference type="Pfam" id="PF11788">
    <property type="entry name" value="MRP-L46"/>
    <property type="match status" value="1"/>
</dbReference>
<evidence type="ECO:0000259" key="9">
    <source>
        <dbReference type="Pfam" id="PF11788"/>
    </source>
</evidence>
<dbReference type="PANTHER" id="PTHR13124:SF12">
    <property type="entry name" value="LARGE RIBOSOMAL SUBUNIT PROTEIN ML46"/>
    <property type="match status" value="1"/>
</dbReference>
<evidence type="ECO:0000256" key="6">
    <source>
        <dbReference type="ARBA" id="ARBA00023274"/>
    </source>
</evidence>